<feature type="binding site" evidence="1">
    <location>
        <position position="24"/>
    </location>
    <ligand>
        <name>Zn(2+)</name>
        <dbReference type="ChEBI" id="CHEBI:29105"/>
    </ligand>
</feature>
<feature type="binding site" evidence="1">
    <location>
        <position position="28"/>
    </location>
    <ligand>
        <name>Zn(2+)</name>
        <dbReference type="ChEBI" id="CHEBI:29105"/>
    </ligand>
</feature>
<evidence type="ECO:0000256" key="1">
    <source>
        <dbReference type="PIRSR" id="PIRSR018249-1"/>
    </source>
</evidence>
<dbReference type="InterPro" id="IPR029063">
    <property type="entry name" value="SAM-dependent_MTases_sf"/>
</dbReference>
<dbReference type="InterPro" id="IPR016718">
    <property type="entry name" value="rRNA_m1G-MeTrfase_A_prd"/>
</dbReference>
<dbReference type="InterPro" id="IPR041698">
    <property type="entry name" value="Methyltransf_25"/>
</dbReference>
<dbReference type="GO" id="GO:0052911">
    <property type="term" value="F:23S rRNA (guanine(745)-N(1))-methyltransferase activity"/>
    <property type="evidence" value="ECO:0007669"/>
    <property type="project" value="UniProtKB-EC"/>
</dbReference>
<keyword evidence="2" id="KW-0949">S-adenosyl-L-methionine</keyword>
<dbReference type="Proteomes" id="UP000319817">
    <property type="component" value="Chromosome"/>
</dbReference>
<evidence type="ECO:0000313" key="6">
    <source>
        <dbReference type="Proteomes" id="UP000319817"/>
    </source>
</evidence>
<reference evidence="5 6" key="1">
    <citation type="submission" date="2019-02" db="EMBL/GenBank/DDBJ databases">
        <title>Deep-cultivation of Planctomycetes and their phenomic and genomic characterization uncovers novel biology.</title>
        <authorList>
            <person name="Wiegand S."/>
            <person name="Jogler M."/>
            <person name="Boedeker C."/>
            <person name="Pinto D."/>
            <person name="Vollmers J."/>
            <person name="Rivas-Marin E."/>
            <person name="Kohn T."/>
            <person name="Peeters S.H."/>
            <person name="Heuer A."/>
            <person name="Rast P."/>
            <person name="Oberbeckmann S."/>
            <person name="Bunk B."/>
            <person name="Jeske O."/>
            <person name="Meyerdierks A."/>
            <person name="Storesund J.E."/>
            <person name="Kallscheuer N."/>
            <person name="Luecker S."/>
            <person name="Lage O.M."/>
            <person name="Pohl T."/>
            <person name="Merkel B.J."/>
            <person name="Hornburger P."/>
            <person name="Mueller R.-W."/>
            <person name="Bruemmer F."/>
            <person name="Labrenz M."/>
            <person name="Spormann A.M."/>
            <person name="Op den Camp H."/>
            <person name="Overmann J."/>
            <person name="Amann R."/>
            <person name="Jetten M.S.M."/>
            <person name="Mascher T."/>
            <person name="Medema M.H."/>
            <person name="Devos D.P."/>
            <person name="Kaster A.-K."/>
            <person name="Ovreas L."/>
            <person name="Rohde M."/>
            <person name="Galperin M.Y."/>
            <person name="Jogler C."/>
        </authorList>
    </citation>
    <scope>NUCLEOTIDE SEQUENCE [LARGE SCALE GENOMIC DNA]</scope>
    <source>
        <strain evidence="5 6">K23_9</strain>
    </source>
</reference>
<feature type="binding site" evidence="2">
    <location>
        <begin position="102"/>
        <end position="103"/>
    </location>
    <ligand>
        <name>S-adenosyl-L-methionine</name>
        <dbReference type="ChEBI" id="CHEBI:59789"/>
    </ligand>
</feature>
<dbReference type="Pfam" id="PF13649">
    <property type="entry name" value="Methyltransf_25"/>
    <property type="match status" value="1"/>
</dbReference>
<dbReference type="OrthoDB" id="5522265at2"/>
<evidence type="ECO:0000256" key="2">
    <source>
        <dbReference type="PIRSR" id="PIRSR018249-2"/>
    </source>
</evidence>
<dbReference type="CDD" id="cd02440">
    <property type="entry name" value="AdoMet_MTases"/>
    <property type="match status" value="1"/>
</dbReference>
<keyword evidence="1" id="KW-0862">Zinc</keyword>
<dbReference type="EMBL" id="CP036526">
    <property type="protein sequence ID" value="QDT10214.1"/>
    <property type="molecule type" value="Genomic_DNA"/>
</dbReference>
<keyword evidence="1" id="KW-0479">Metal-binding</keyword>
<protein>
    <submittedName>
        <fullName evidence="5">23S rRNA (Guanine(745)-N(1))-methyltransferase</fullName>
        <ecNumber evidence="5">2.1.1.187</ecNumber>
    </submittedName>
</protein>
<evidence type="ECO:0000259" key="3">
    <source>
        <dbReference type="Pfam" id="PF13649"/>
    </source>
</evidence>
<dbReference type="Pfam" id="PF21302">
    <property type="entry name" value="Zn_ribbon_RlmA"/>
    <property type="match status" value="1"/>
</dbReference>
<evidence type="ECO:0000259" key="4">
    <source>
        <dbReference type="Pfam" id="PF21302"/>
    </source>
</evidence>
<dbReference type="AlphaFoldDB" id="A0A517NSW8"/>
<feature type="domain" description="23S rRNA (guanine(745)-N(1))-methyltransferase N-terminal" evidence="4">
    <location>
        <begin position="11"/>
        <end position="49"/>
    </location>
</feature>
<dbReference type="EC" id="2.1.1.187" evidence="5"/>
<sequence length="278" mass="31117">MFELRCTVRKCPHLLSLSEGGLRCVAGHHFDRAKQGYWSLLQPQDRKSKNPGDSEAAVLARQSWLARGYMSGLIQALQPWVSSSQSNETGTTTRTLDLGCGEGTFGKALFTDEADGYCGIDLSRRAIKLAARSWPEATWVLSNADRFLPAADESVDRVISLFGRRPATEIRRVLQPTGVCMVAVPGEEDLIELRQHVQSEGHRRSRWELIAEEMSAAGLELSGHQSWREQFDLDRQAIVDSLTMTYRGNRHSQAERISEIASMSVTLAADLLLFRRRD</sequence>
<name>A0A517NSW8_9BACT</name>
<accession>A0A517NSW8</accession>
<dbReference type="SUPFAM" id="SSF53335">
    <property type="entry name" value="S-adenosyl-L-methionine-dependent methyltransferases"/>
    <property type="match status" value="1"/>
</dbReference>
<proteinExistence type="predicted"/>
<evidence type="ECO:0000313" key="5">
    <source>
        <dbReference type="EMBL" id="QDT10214.1"/>
    </source>
</evidence>
<organism evidence="5 6">
    <name type="scientific">Stieleria marina</name>
    <dbReference type="NCBI Taxonomy" id="1930275"/>
    <lineage>
        <taxon>Bacteria</taxon>
        <taxon>Pseudomonadati</taxon>
        <taxon>Planctomycetota</taxon>
        <taxon>Planctomycetia</taxon>
        <taxon>Pirellulales</taxon>
        <taxon>Pirellulaceae</taxon>
        <taxon>Stieleria</taxon>
    </lineage>
</organism>
<keyword evidence="6" id="KW-1185">Reference proteome</keyword>
<dbReference type="InterPro" id="IPR048647">
    <property type="entry name" value="RlmA_N"/>
</dbReference>
<feature type="domain" description="Methyltransferase" evidence="3">
    <location>
        <begin position="96"/>
        <end position="178"/>
    </location>
</feature>
<keyword evidence="5" id="KW-0489">Methyltransferase</keyword>
<dbReference type="PIRSF" id="PIRSF018249">
    <property type="entry name" value="MyrA_prd"/>
    <property type="match status" value="1"/>
</dbReference>
<keyword evidence="5" id="KW-0808">Transferase</keyword>
<gene>
    <name evidence="5" type="primary">rlmA</name>
    <name evidence="5" type="ORF">K239x_21700</name>
</gene>
<dbReference type="GO" id="GO:0046872">
    <property type="term" value="F:metal ion binding"/>
    <property type="evidence" value="ECO:0007669"/>
    <property type="project" value="UniProtKB-KW"/>
</dbReference>
<dbReference type="Gene3D" id="3.40.50.150">
    <property type="entry name" value="Vaccinia Virus protein VP39"/>
    <property type="match status" value="1"/>
</dbReference>